<sequence length="76" mass="8137">MVAAILCNQGFEVVGITTASQPTPNTVVTSYMTDTTDNAVVGKLISLPFKYVLNVTKNDAKADQVTVLVGKDYVEK</sequence>
<comment type="caution">
    <text evidence="1">The sequence shown here is derived from an EMBL/GenBank/DDBJ whole genome shotgun (WGS) entry which is preliminary data.</text>
</comment>
<evidence type="ECO:0000313" key="2">
    <source>
        <dbReference type="Proteomes" id="UP000005139"/>
    </source>
</evidence>
<keyword evidence="2" id="KW-1185">Reference proteome</keyword>
<dbReference type="Proteomes" id="UP000005139">
    <property type="component" value="Unassembled WGS sequence"/>
</dbReference>
<evidence type="ECO:0000313" key="1">
    <source>
        <dbReference type="EMBL" id="EAX46306.1"/>
    </source>
</evidence>
<dbReference type="AlphaFoldDB" id="A1HUJ0"/>
<protein>
    <submittedName>
        <fullName evidence="1">Uncharacterized protein</fullName>
    </submittedName>
</protein>
<accession>A1HUJ0</accession>
<name>A1HUJ0_9FIRM</name>
<reference evidence="1 2" key="2">
    <citation type="submission" date="2007-01" db="EMBL/GenBank/DDBJ databases">
        <title>Sequencing of the draft genome and assembly of Thermosinus carboxydivorans Nor1.</title>
        <authorList>
            <consortium name="US DOE Joint Genome Institute (JGI-PGF)"/>
            <person name="Copeland A."/>
            <person name="Lucas S."/>
            <person name="Lapidus A."/>
            <person name="Barry K."/>
            <person name="Glavina del Rio T."/>
            <person name="Dalin E."/>
            <person name="Tice H."/>
            <person name="Bruce D."/>
            <person name="Pitluck S."/>
            <person name="Richardson P."/>
        </authorList>
    </citation>
    <scope>NUCLEOTIDE SEQUENCE [LARGE SCALE GENOMIC DNA]</scope>
    <source>
        <strain evidence="1 2">Nor1</strain>
    </source>
</reference>
<dbReference type="RefSeq" id="WP_007290693.1">
    <property type="nucleotide sequence ID" value="NZ_AAWL01000049.1"/>
</dbReference>
<gene>
    <name evidence="1" type="ORF">TcarDRAFT_2749</name>
</gene>
<proteinExistence type="predicted"/>
<reference evidence="1 2" key="1">
    <citation type="submission" date="2007-01" db="EMBL/GenBank/DDBJ databases">
        <title>Annotation of the draft genome assembly of Thermosinus carboxydivorans Nor1.</title>
        <authorList>
            <consortium name="US DOE Joint Genome Institute (JGI-ORNL)"/>
            <person name="Larimer F."/>
            <person name="Land M."/>
            <person name="Hauser L."/>
        </authorList>
    </citation>
    <scope>NUCLEOTIDE SEQUENCE [LARGE SCALE GENOMIC DNA]</scope>
    <source>
        <strain evidence="1 2">Nor1</strain>
    </source>
</reference>
<dbReference type="EMBL" id="AAWL01000049">
    <property type="protein sequence ID" value="EAX46306.1"/>
    <property type="molecule type" value="Genomic_DNA"/>
</dbReference>
<organism evidence="1 2">
    <name type="scientific">Thermosinus carboxydivorans Nor1</name>
    <dbReference type="NCBI Taxonomy" id="401526"/>
    <lineage>
        <taxon>Bacteria</taxon>
        <taxon>Bacillati</taxon>
        <taxon>Bacillota</taxon>
        <taxon>Negativicutes</taxon>
        <taxon>Selenomonadales</taxon>
        <taxon>Sporomusaceae</taxon>
        <taxon>Thermosinus</taxon>
    </lineage>
</organism>